<dbReference type="GO" id="GO:0016616">
    <property type="term" value="F:oxidoreductase activity, acting on the CH-OH group of donors, NAD or NADP as acceptor"/>
    <property type="evidence" value="ECO:0007669"/>
    <property type="project" value="TreeGrafter"/>
</dbReference>
<keyword evidence="2" id="KW-0560">Oxidoreductase</keyword>
<dbReference type="PRINTS" id="PR00080">
    <property type="entry name" value="SDRFAMILY"/>
</dbReference>
<proteinExistence type="inferred from homology"/>
<reference evidence="4 5" key="1">
    <citation type="journal article" date="2014" name="Int. J. Syst. Evol. Microbiol.">
        <title>Solimonas terrae sp. nov., isolated from soil.</title>
        <authorList>
            <person name="Kim S.J."/>
            <person name="Moon J.Y."/>
            <person name="Weon H.Y."/>
            <person name="Ahn J.H."/>
            <person name="Chen W.M."/>
            <person name="Kwon S.W."/>
        </authorList>
    </citation>
    <scope>NUCLEOTIDE SEQUENCE [LARGE SCALE GENOMIC DNA]</scope>
    <source>
        <strain evidence="4 5">KIS83-12</strain>
    </source>
</reference>
<name>A0A6M2BML7_9GAMM</name>
<dbReference type="PROSITE" id="PS00061">
    <property type="entry name" value="ADH_SHORT"/>
    <property type="match status" value="1"/>
</dbReference>
<dbReference type="Proteomes" id="UP000472676">
    <property type="component" value="Unassembled WGS sequence"/>
</dbReference>
<evidence type="ECO:0000256" key="3">
    <source>
        <dbReference type="RuleBase" id="RU000363"/>
    </source>
</evidence>
<dbReference type="RefSeq" id="WP_166250757.1">
    <property type="nucleotide sequence ID" value="NZ_JAAMOW010000001.1"/>
</dbReference>
<dbReference type="InterPro" id="IPR020904">
    <property type="entry name" value="Sc_DH/Rdtase_CS"/>
</dbReference>
<organism evidence="4 5">
    <name type="scientific">Solimonas terrae</name>
    <dbReference type="NCBI Taxonomy" id="1396819"/>
    <lineage>
        <taxon>Bacteria</taxon>
        <taxon>Pseudomonadati</taxon>
        <taxon>Pseudomonadota</taxon>
        <taxon>Gammaproteobacteria</taxon>
        <taxon>Nevskiales</taxon>
        <taxon>Nevskiaceae</taxon>
        <taxon>Solimonas</taxon>
    </lineage>
</organism>
<dbReference type="Pfam" id="PF00106">
    <property type="entry name" value="adh_short"/>
    <property type="match status" value="1"/>
</dbReference>
<dbReference type="PANTHER" id="PTHR24322">
    <property type="entry name" value="PKSB"/>
    <property type="match status" value="1"/>
</dbReference>
<comment type="caution">
    <text evidence="4">The sequence shown here is derived from an EMBL/GenBank/DDBJ whole genome shotgun (WGS) entry which is preliminary data.</text>
</comment>
<dbReference type="InterPro" id="IPR036291">
    <property type="entry name" value="NAD(P)-bd_dom_sf"/>
</dbReference>
<keyword evidence="5" id="KW-1185">Reference proteome</keyword>
<evidence type="ECO:0000313" key="4">
    <source>
        <dbReference type="EMBL" id="NGY03339.1"/>
    </source>
</evidence>
<dbReference type="CDD" id="cd05233">
    <property type="entry name" value="SDR_c"/>
    <property type="match status" value="1"/>
</dbReference>
<gene>
    <name evidence="4" type="ORF">G7Y85_01030</name>
</gene>
<accession>A0A6M2BML7</accession>
<dbReference type="AlphaFoldDB" id="A0A6M2BML7"/>
<protein>
    <submittedName>
        <fullName evidence="4">SDR family NAD(P)-dependent oxidoreductase</fullName>
    </submittedName>
</protein>
<evidence type="ECO:0000313" key="5">
    <source>
        <dbReference type="Proteomes" id="UP000472676"/>
    </source>
</evidence>
<dbReference type="Gene3D" id="3.40.50.720">
    <property type="entry name" value="NAD(P)-binding Rossmann-like Domain"/>
    <property type="match status" value="1"/>
</dbReference>
<sequence length="274" mass="28691">MTDVQGRTAFITGGGNGIGLGIARVFARAGVKLALADLDEAALARAKAELQDITAVETYRLDVRDREAYAETAEAVEGALGPVSLLFNNAGVAGSVPLSKLSYELWDFNLGINLQGVINGIQTFLPRMLKQGLGGHVVNTSSGAGLAVTASGLLYTTAKFAVVGLSESLRQELVKTDIGCSVLCPGMVATNIVQRSADASPKPAGAMTKEAEQAVADRVKMVGQALLQQGVGIDTVGELVLKGVQENRMYIHTDAMMRSLVKARSQALLESFPS</sequence>
<dbReference type="EMBL" id="JAAMOW010000001">
    <property type="protein sequence ID" value="NGY03339.1"/>
    <property type="molecule type" value="Genomic_DNA"/>
</dbReference>
<comment type="similarity">
    <text evidence="1 3">Belongs to the short-chain dehydrogenases/reductases (SDR) family.</text>
</comment>
<evidence type="ECO:0000256" key="2">
    <source>
        <dbReference type="ARBA" id="ARBA00023002"/>
    </source>
</evidence>
<dbReference type="InterPro" id="IPR002347">
    <property type="entry name" value="SDR_fam"/>
</dbReference>
<dbReference type="PANTHER" id="PTHR24322:SF736">
    <property type="entry name" value="RETINOL DEHYDROGENASE 10"/>
    <property type="match status" value="1"/>
</dbReference>
<evidence type="ECO:0000256" key="1">
    <source>
        <dbReference type="ARBA" id="ARBA00006484"/>
    </source>
</evidence>
<dbReference type="SUPFAM" id="SSF51735">
    <property type="entry name" value="NAD(P)-binding Rossmann-fold domains"/>
    <property type="match status" value="1"/>
</dbReference>
<dbReference type="PRINTS" id="PR00081">
    <property type="entry name" value="GDHRDH"/>
</dbReference>